<dbReference type="InterPro" id="IPR011060">
    <property type="entry name" value="RibuloseP-bd_barrel"/>
</dbReference>
<keyword evidence="8 9" id="KW-0413">Isomerase</keyword>
<reference evidence="10 11" key="1">
    <citation type="submission" date="2017-08" db="EMBL/GenBank/DDBJ databases">
        <title>Lysobacter sylvestris genome.</title>
        <authorList>
            <person name="Zhang D.-C."/>
            <person name="Albuquerque L."/>
            <person name="Franca L."/>
            <person name="Froufe H.J.C."/>
            <person name="Barroso C."/>
            <person name="Egas C."/>
            <person name="Da Costa M."/>
            <person name="Margesin R."/>
        </authorList>
    </citation>
    <scope>NUCLEOTIDE SEQUENCE [LARGE SCALE GENOMIC DNA]</scope>
    <source>
        <strain evidence="10 11">AM20-91</strain>
    </source>
</reference>
<dbReference type="RefSeq" id="WP_103075173.1">
    <property type="nucleotide sequence ID" value="NZ_NPZB01000002.1"/>
</dbReference>
<comment type="catalytic activity">
    <reaction evidence="1 9">
        <text>N-(5-phospho-beta-D-ribosyl)anthranilate = 1-(2-carboxyphenylamino)-1-deoxy-D-ribulose 5-phosphate</text>
        <dbReference type="Rhea" id="RHEA:21540"/>
        <dbReference type="ChEBI" id="CHEBI:18277"/>
        <dbReference type="ChEBI" id="CHEBI:58613"/>
        <dbReference type="EC" id="5.3.1.24"/>
    </reaction>
</comment>
<dbReference type="InterPro" id="IPR044643">
    <property type="entry name" value="TrpF_fam"/>
</dbReference>
<keyword evidence="5 9" id="KW-0028">Amino-acid biosynthesis</keyword>
<evidence type="ECO:0000256" key="5">
    <source>
        <dbReference type="ARBA" id="ARBA00022605"/>
    </source>
</evidence>
<keyword evidence="6 9" id="KW-0822">Tryptophan biosynthesis</keyword>
<evidence type="ECO:0000256" key="9">
    <source>
        <dbReference type="HAMAP-Rule" id="MF_00135"/>
    </source>
</evidence>
<comment type="caution">
    <text evidence="10">The sequence shown here is derived from an EMBL/GenBank/DDBJ whole genome shotgun (WGS) entry which is preliminary data.</text>
</comment>
<evidence type="ECO:0000256" key="1">
    <source>
        <dbReference type="ARBA" id="ARBA00001164"/>
    </source>
</evidence>
<dbReference type="PANTHER" id="PTHR42894:SF1">
    <property type="entry name" value="N-(5'-PHOSPHORIBOSYL)ANTHRANILATE ISOMERASE"/>
    <property type="match status" value="1"/>
</dbReference>
<dbReference type="OrthoDB" id="9796196at2"/>
<evidence type="ECO:0000256" key="3">
    <source>
        <dbReference type="ARBA" id="ARBA00012572"/>
    </source>
</evidence>
<dbReference type="InterPro" id="IPR013785">
    <property type="entry name" value="Aldolase_TIM"/>
</dbReference>
<organism evidence="10 11">
    <name type="scientific">Solilutibacter silvestris</name>
    <dbReference type="NCBI Taxonomy" id="1645665"/>
    <lineage>
        <taxon>Bacteria</taxon>
        <taxon>Pseudomonadati</taxon>
        <taxon>Pseudomonadota</taxon>
        <taxon>Gammaproteobacteria</taxon>
        <taxon>Lysobacterales</taxon>
        <taxon>Lysobacteraceae</taxon>
        <taxon>Solilutibacter</taxon>
    </lineage>
</organism>
<evidence type="ECO:0000256" key="2">
    <source>
        <dbReference type="ARBA" id="ARBA00004664"/>
    </source>
</evidence>
<dbReference type="EMBL" id="NPZB01000002">
    <property type="protein sequence ID" value="PNS07462.1"/>
    <property type="molecule type" value="Genomic_DNA"/>
</dbReference>
<proteinExistence type="inferred from homology"/>
<gene>
    <name evidence="9" type="primary">trpF</name>
    <name evidence="10" type="ORF">Lysil_1638</name>
</gene>
<sequence>MIAKVCGITTSEDARMALDAGADLIGFVRHPASPRHCTDLAGASAGIGARGVLVAVGDGIRPMIDEAKRNGLGWVQPYLPTSQRANAATHAHAAGLKLLLPWPDAPDQPPAEADLYVWETAPAQTGVHGGSGQSHAALHPPPGPFLLAGGLDGGNARERINALMQDQRNQCRGADAASRLEASPGRKSPLKVQTFTSAVHAIPL</sequence>
<dbReference type="EC" id="5.3.1.24" evidence="3 9"/>
<evidence type="ECO:0000256" key="6">
    <source>
        <dbReference type="ARBA" id="ARBA00022822"/>
    </source>
</evidence>
<dbReference type="PANTHER" id="PTHR42894">
    <property type="entry name" value="N-(5'-PHOSPHORIBOSYL)ANTHRANILATE ISOMERASE"/>
    <property type="match status" value="1"/>
</dbReference>
<evidence type="ECO:0000256" key="7">
    <source>
        <dbReference type="ARBA" id="ARBA00023141"/>
    </source>
</evidence>
<evidence type="ECO:0000256" key="8">
    <source>
        <dbReference type="ARBA" id="ARBA00023235"/>
    </source>
</evidence>
<dbReference type="SUPFAM" id="SSF51366">
    <property type="entry name" value="Ribulose-phoshate binding barrel"/>
    <property type="match status" value="1"/>
</dbReference>
<dbReference type="Gene3D" id="3.20.20.70">
    <property type="entry name" value="Aldolase class I"/>
    <property type="match status" value="1"/>
</dbReference>
<dbReference type="AlphaFoldDB" id="A0A2K1PXE4"/>
<evidence type="ECO:0000256" key="4">
    <source>
        <dbReference type="ARBA" id="ARBA00022272"/>
    </source>
</evidence>
<comment type="similarity">
    <text evidence="9">Belongs to the TrpF family.</text>
</comment>
<dbReference type="GO" id="GO:0004640">
    <property type="term" value="F:phosphoribosylanthranilate isomerase activity"/>
    <property type="evidence" value="ECO:0007669"/>
    <property type="project" value="UniProtKB-UniRule"/>
</dbReference>
<comment type="pathway">
    <text evidence="2 9">Amino-acid biosynthesis; L-tryptophan biosynthesis; L-tryptophan from chorismate: step 3/5.</text>
</comment>
<dbReference type="UniPathway" id="UPA00035">
    <property type="reaction ID" value="UER00042"/>
</dbReference>
<keyword evidence="11" id="KW-1185">Reference proteome</keyword>
<evidence type="ECO:0000313" key="10">
    <source>
        <dbReference type="EMBL" id="PNS07462.1"/>
    </source>
</evidence>
<evidence type="ECO:0000313" key="11">
    <source>
        <dbReference type="Proteomes" id="UP000236220"/>
    </source>
</evidence>
<accession>A0A2K1PXE4</accession>
<dbReference type="Proteomes" id="UP000236220">
    <property type="component" value="Unassembled WGS sequence"/>
</dbReference>
<dbReference type="InterPro" id="IPR001240">
    <property type="entry name" value="PRAI_dom"/>
</dbReference>
<name>A0A2K1PXE4_9GAMM</name>
<dbReference type="GO" id="GO:0000162">
    <property type="term" value="P:L-tryptophan biosynthetic process"/>
    <property type="evidence" value="ECO:0007669"/>
    <property type="project" value="UniProtKB-UniRule"/>
</dbReference>
<protein>
    <recommendedName>
        <fullName evidence="4 9">N-(5'-phosphoribosyl)anthranilate isomerase</fullName>
        <shortName evidence="9">PRAI</shortName>
        <ecNumber evidence="3 9">5.3.1.24</ecNumber>
    </recommendedName>
</protein>
<dbReference type="HAMAP" id="MF_00135">
    <property type="entry name" value="PRAI"/>
    <property type="match status" value="1"/>
</dbReference>
<keyword evidence="7 9" id="KW-0057">Aromatic amino acid biosynthesis</keyword>